<dbReference type="GO" id="GO:0070847">
    <property type="term" value="C:core mediator complex"/>
    <property type="evidence" value="ECO:0007669"/>
    <property type="project" value="TreeGrafter"/>
</dbReference>
<evidence type="ECO:0000256" key="2">
    <source>
        <dbReference type="ARBA" id="ARBA00009626"/>
    </source>
</evidence>
<dbReference type="GO" id="GO:0006357">
    <property type="term" value="P:regulation of transcription by RNA polymerase II"/>
    <property type="evidence" value="ECO:0007669"/>
    <property type="project" value="InterPro"/>
</dbReference>
<evidence type="ECO:0000313" key="9">
    <source>
        <dbReference type="EMBL" id="MBW15673.1"/>
    </source>
</evidence>
<comment type="function">
    <text evidence="8">Component of the Mediator complex, a coactivator involved in the regulated transcription of nearly all RNA polymerase II-dependent genes. Mediator functions as a bridge to convey information from gene-specific regulatory proteins to the basal RNA polymerase II transcription machinery. Mediator is recruited to promoters by direct interactions with regulatory proteins and serves as a scaffold for the assembly of a functional preinitiation complex with RNA polymerase II and the general transcription factors.</text>
</comment>
<dbReference type="GO" id="GO:0016592">
    <property type="term" value="C:mediator complex"/>
    <property type="evidence" value="ECO:0007669"/>
    <property type="project" value="InterPro"/>
</dbReference>
<dbReference type="InterPro" id="IPR019258">
    <property type="entry name" value="Mediator_Med4"/>
</dbReference>
<dbReference type="PANTHER" id="PTHR13208">
    <property type="entry name" value="MEDIATOR OF RNA POLYMERASE II TRANSCRIPTION SUBUNIT 4"/>
    <property type="match status" value="1"/>
</dbReference>
<dbReference type="Pfam" id="PF10018">
    <property type="entry name" value="Med4"/>
    <property type="match status" value="1"/>
</dbReference>
<evidence type="ECO:0000256" key="4">
    <source>
        <dbReference type="ARBA" id="ARBA00023015"/>
    </source>
</evidence>
<keyword evidence="5 8" id="KW-0804">Transcription</keyword>
<protein>
    <recommendedName>
        <fullName evidence="3 8">Mediator of RNA polymerase II transcription subunit 4</fullName>
    </recommendedName>
    <alternativeName>
        <fullName evidence="7 8">Mediator complex subunit 4</fullName>
    </alternativeName>
</protein>
<gene>
    <name evidence="8 9" type="primary">MED4</name>
</gene>
<evidence type="ECO:0000256" key="1">
    <source>
        <dbReference type="ARBA" id="ARBA00004123"/>
    </source>
</evidence>
<reference evidence="9" key="1">
    <citation type="submission" date="2017-10" db="EMBL/GenBank/DDBJ databases">
        <title>Transcriptome Assembly of Sugarcane Aphid Adults.</title>
        <authorList>
            <person name="Scully E.D."/>
            <person name="Palmer N.A."/>
            <person name="Geib S.M."/>
            <person name="Sarath G."/>
            <person name="Sattler S.E."/>
        </authorList>
    </citation>
    <scope>NUCLEOTIDE SEQUENCE</scope>
    <source>
        <tissue evidence="9">Whole body</tissue>
    </source>
</reference>
<comment type="similarity">
    <text evidence="2 8">Belongs to the Mediator complex subunit 4 family.</text>
</comment>
<evidence type="ECO:0000256" key="7">
    <source>
        <dbReference type="ARBA" id="ARBA00031257"/>
    </source>
</evidence>
<evidence type="ECO:0000256" key="3">
    <source>
        <dbReference type="ARBA" id="ARBA00020629"/>
    </source>
</evidence>
<keyword evidence="6 8" id="KW-0539">Nucleus</keyword>
<evidence type="ECO:0000256" key="6">
    <source>
        <dbReference type="ARBA" id="ARBA00023242"/>
    </source>
</evidence>
<dbReference type="OrthoDB" id="1929813at2759"/>
<keyword evidence="8" id="KW-0010">Activator</keyword>
<proteinExistence type="inferred from homology"/>
<name>A0A2H8TNC8_9HEMI</name>
<dbReference type="EMBL" id="GFXV01003868">
    <property type="protein sequence ID" value="MBW15673.1"/>
    <property type="molecule type" value="Transcribed_RNA"/>
</dbReference>
<organism evidence="9">
    <name type="scientific">Melanaphis sacchari</name>
    <dbReference type="NCBI Taxonomy" id="742174"/>
    <lineage>
        <taxon>Eukaryota</taxon>
        <taxon>Metazoa</taxon>
        <taxon>Ecdysozoa</taxon>
        <taxon>Arthropoda</taxon>
        <taxon>Hexapoda</taxon>
        <taxon>Insecta</taxon>
        <taxon>Pterygota</taxon>
        <taxon>Neoptera</taxon>
        <taxon>Paraneoptera</taxon>
        <taxon>Hemiptera</taxon>
        <taxon>Sternorrhyncha</taxon>
        <taxon>Aphidomorpha</taxon>
        <taxon>Aphidoidea</taxon>
        <taxon>Aphididae</taxon>
        <taxon>Aphidini</taxon>
        <taxon>Melanaphis</taxon>
    </lineage>
</organism>
<dbReference type="PANTHER" id="PTHR13208:SF2">
    <property type="entry name" value="MEDIATOR OF RNA POLYMERASE II TRANSCRIPTION SUBUNIT 4"/>
    <property type="match status" value="1"/>
</dbReference>
<accession>A0A2H8TNC8</accession>
<dbReference type="GO" id="GO:0003712">
    <property type="term" value="F:transcription coregulator activity"/>
    <property type="evidence" value="ECO:0007669"/>
    <property type="project" value="InterPro"/>
</dbReference>
<evidence type="ECO:0000256" key="8">
    <source>
        <dbReference type="RuleBase" id="RU364141"/>
    </source>
</evidence>
<sequence length="251" mass="27981">MSANTSTRDKLLGLLDDFELLSRELIENLSAGRQQKINVQHQLLLTEQLVATDNEIKATLKVAEHQAEVEKKVNAIKEEIETQDQHITQMQKHFKEAENILATALFQAKQKLQSINKASKHPVSSEDLIKYAHRISASNAVCAPLTWQPGDARRPYPTDIEMRMGYLGRLSDLPLNGHIMQPQGLADMVRSNNQIDRQASQQNQFAWHTTGDMHIGVGSGVIDTRNHSKDVAEDVEVMSTDSSSSSSSDSQ</sequence>
<evidence type="ECO:0000256" key="5">
    <source>
        <dbReference type="ARBA" id="ARBA00023163"/>
    </source>
</evidence>
<keyword evidence="4 8" id="KW-0805">Transcription regulation</keyword>
<comment type="subcellular location">
    <subcellularLocation>
        <location evidence="1 8">Nucleus</location>
    </subcellularLocation>
</comment>
<comment type="subunit">
    <text evidence="8">Component of the Mediator complex.</text>
</comment>
<dbReference type="AlphaFoldDB" id="A0A2H8TNC8"/>